<gene>
    <name evidence="5" type="ORF">QBC37DRAFT_426638</name>
</gene>
<dbReference type="GO" id="GO:0010333">
    <property type="term" value="F:terpene synthase activity"/>
    <property type="evidence" value="ECO:0007669"/>
    <property type="project" value="InterPro"/>
</dbReference>
<dbReference type="Pfam" id="PF19086">
    <property type="entry name" value="Terpene_syn_C_2"/>
    <property type="match status" value="1"/>
</dbReference>
<dbReference type="PANTHER" id="PTHR35201">
    <property type="entry name" value="TERPENE SYNTHASE"/>
    <property type="match status" value="1"/>
</dbReference>
<name>A0AAN6Y2U9_9PEZI</name>
<protein>
    <recommendedName>
        <fullName evidence="4">Terpene synthase</fullName>
        <ecNumber evidence="4">4.2.3.-</ecNumber>
    </recommendedName>
</protein>
<proteinExistence type="inferred from homology"/>
<evidence type="ECO:0000313" key="5">
    <source>
        <dbReference type="EMBL" id="KAK4211594.1"/>
    </source>
</evidence>
<keyword evidence="4" id="KW-0479">Metal-binding</keyword>
<dbReference type="GO" id="GO:0046872">
    <property type="term" value="F:metal ion binding"/>
    <property type="evidence" value="ECO:0007669"/>
    <property type="project" value="UniProtKB-KW"/>
</dbReference>
<comment type="similarity">
    <text evidence="2 4">Belongs to the terpene synthase family.</text>
</comment>
<sequence length="343" mass="39717">MLTIPNLKPMFSQWPYRISPHLEKLEKTVETKLLEWIPDEKVRQNAREIDLALFSATWWPDSTLDRLETMAWYTLWIILWDDVIEDSTFPGSVAFDENLKIEWLHEEALKYVKHELGLTQDDGTSPAPLPPTKYCALFQYCAEPFRAQCTIPERQRIYDEIKYYMDCCEAEQKYFQTGALPTLERYWDHRFGSSSVNTYNALGEYMCGKHIPAELFDTKEMKTMWFELNRHIVAMNDLASLKNEIRREWLGLIPIQMHEANQDLEAAVAFAIDMALVAGQKTAKAADDLVAMVAHDPEAQANVRAYVEGFKTNLTGNYYWSLVCGRYGVKEYVQQDGSLLVPL</sequence>
<dbReference type="InterPro" id="IPR008949">
    <property type="entry name" value="Isoprenoid_synthase_dom_sf"/>
</dbReference>
<accession>A0AAN6Y2U9</accession>
<evidence type="ECO:0000256" key="4">
    <source>
        <dbReference type="RuleBase" id="RU366034"/>
    </source>
</evidence>
<dbReference type="SFLD" id="SFLDG01020">
    <property type="entry name" value="Terpene_Cyclase_Like_2"/>
    <property type="match status" value="1"/>
</dbReference>
<keyword evidence="6" id="KW-1185">Reference proteome</keyword>
<dbReference type="GO" id="GO:0008299">
    <property type="term" value="P:isoprenoid biosynthetic process"/>
    <property type="evidence" value="ECO:0007669"/>
    <property type="project" value="UniProtKB-ARBA"/>
</dbReference>
<organism evidence="5 6">
    <name type="scientific">Rhypophila decipiens</name>
    <dbReference type="NCBI Taxonomy" id="261697"/>
    <lineage>
        <taxon>Eukaryota</taxon>
        <taxon>Fungi</taxon>
        <taxon>Dikarya</taxon>
        <taxon>Ascomycota</taxon>
        <taxon>Pezizomycotina</taxon>
        <taxon>Sordariomycetes</taxon>
        <taxon>Sordariomycetidae</taxon>
        <taxon>Sordariales</taxon>
        <taxon>Naviculisporaceae</taxon>
        <taxon>Rhypophila</taxon>
    </lineage>
</organism>
<evidence type="ECO:0000256" key="3">
    <source>
        <dbReference type="ARBA" id="ARBA00022842"/>
    </source>
</evidence>
<dbReference type="PANTHER" id="PTHR35201:SF4">
    <property type="entry name" value="BETA-PINACENE SYNTHASE-RELATED"/>
    <property type="match status" value="1"/>
</dbReference>
<comment type="cofactor">
    <cofactor evidence="1 4">
        <name>Mg(2+)</name>
        <dbReference type="ChEBI" id="CHEBI:18420"/>
    </cofactor>
</comment>
<evidence type="ECO:0000313" key="6">
    <source>
        <dbReference type="Proteomes" id="UP001301769"/>
    </source>
</evidence>
<dbReference type="Proteomes" id="UP001301769">
    <property type="component" value="Unassembled WGS sequence"/>
</dbReference>
<reference evidence="5" key="2">
    <citation type="submission" date="2023-05" db="EMBL/GenBank/DDBJ databases">
        <authorList>
            <consortium name="Lawrence Berkeley National Laboratory"/>
            <person name="Steindorff A."/>
            <person name="Hensen N."/>
            <person name="Bonometti L."/>
            <person name="Westerberg I."/>
            <person name="Brannstrom I.O."/>
            <person name="Guillou S."/>
            <person name="Cros-Aarteil S."/>
            <person name="Calhoun S."/>
            <person name="Haridas S."/>
            <person name="Kuo A."/>
            <person name="Mondo S."/>
            <person name="Pangilinan J."/>
            <person name="Riley R."/>
            <person name="Labutti K."/>
            <person name="Andreopoulos B."/>
            <person name="Lipzen A."/>
            <person name="Chen C."/>
            <person name="Yanf M."/>
            <person name="Daum C."/>
            <person name="Ng V."/>
            <person name="Clum A."/>
            <person name="Ohm R."/>
            <person name="Martin F."/>
            <person name="Silar P."/>
            <person name="Natvig D."/>
            <person name="Lalanne C."/>
            <person name="Gautier V."/>
            <person name="Ament-Velasquez S.L."/>
            <person name="Kruys A."/>
            <person name="Hutchinson M.I."/>
            <person name="Powell A.J."/>
            <person name="Barry K."/>
            <person name="Miller A.N."/>
            <person name="Grigoriev I.V."/>
            <person name="Debuchy R."/>
            <person name="Gladieux P."/>
            <person name="Thoren M.H."/>
            <person name="Johannesson H."/>
        </authorList>
    </citation>
    <scope>NUCLEOTIDE SEQUENCE</scope>
    <source>
        <strain evidence="5">PSN293</strain>
    </source>
</reference>
<dbReference type="SUPFAM" id="SSF48576">
    <property type="entry name" value="Terpenoid synthases"/>
    <property type="match status" value="1"/>
</dbReference>
<dbReference type="Gene3D" id="1.10.600.10">
    <property type="entry name" value="Farnesyl Diphosphate Synthase"/>
    <property type="match status" value="1"/>
</dbReference>
<dbReference type="EC" id="4.2.3.-" evidence="4"/>
<reference evidence="5" key="1">
    <citation type="journal article" date="2023" name="Mol. Phylogenet. Evol.">
        <title>Genome-scale phylogeny and comparative genomics of the fungal order Sordariales.</title>
        <authorList>
            <person name="Hensen N."/>
            <person name="Bonometti L."/>
            <person name="Westerberg I."/>
            <person name="Brannstrom I.O."/>
            <person name="Guillou S."/>
            <person name="Cros-Aarteil S."/>
            <person name="Calhoun S."/>
            <person name="Haridas S."/>
            <person name="Kuo A."/>
            <person name="Mondo S."/>
            <person name="Pangilinan J."/>
            <person name="Riley R."/>
            <person name="LaButti K."/>
            <person name="Andreopoulos B."/>
            <person name="Lipzen A."/>
            <person name="Chen C."/>
            <person name="Yan M."/>
            <person name="Daum C."/>
            <person name="Ng V."/>
            <person name="Clum A."/>
            <person name="Steindorff A."/>
            <person name="Ohm R.A."/>
            <person name="Martin F."/>
            <person name="Silar P."/>
            <person name="Natvig D.O."/>
            <person name="Lalanne C."/>
            <person name="Gautier V."/>
            <person name="Ament-Velasquez S.L."/>
            <person name="Kruys A."/>
            <person name="Hutchinson M.I."/>
            <person name="Powell A.J."/>
            <person name="Barry K."/>
            <person name="Miller A.N."/>
            <person name="Grigoriev I.V."/>
            <person name="Debuchy R."/>
            <person name="Gladieux P."/>
            <person name="Hiltunen Thoren M."/>
            <person name="Johannesson H."/>
        </authorList>
    </citation>
    <scope>NUCLEOTIDE SEQUENCE</scope>
    <source>
        <strain evidence="5">PSN293</strain>
    </source>
</reference>
<keyword evidence="4" id="KW-0456">Lyase</keyword>
<dbReference type="SFLD" id="SFLDS00005">
    <property type="entry name" value="Isoprenoid_Synthase_Type_I"/>
    <property type="match status" value="1"/>
</dbReference>
<evidence type="ECO:0000256" key="1">
    <source>
        <dbReference type="ARBA" id="ARBA00001946"/>
    </source>
</evidence>
<evidence type="ECO:0000256" key="2">
    <source>
        <dbReference type="ARBA" id="ARBA00006333"/>
    </source>
</evidence>
<dbReference type="AlphaFoldDB" id="A0AAN6Y2U9"/>
<dbReference type="EMBL" id="MU858145">
    <property type="protein sequence ID" value="KAK4211594.1"/>
    <property type="molecule type" value="Genomic_DNA"/>
</dbReference>
<keyword evidence="3 4" id="KW-0460">Magnesium</keyword>
<comment type="caution">
    <text evidence="5">The sequence shown here is derived from an EMBL/GenBank/DDBJ whole genome shotgun (WGS) entry which is preliminary data.</text>
</comment>
<dbReference type="InterPro" id="IPR034686">
    <property type="entry name" value="Terpene_cyclase-like_2"/>
</dbReference>